<dbReference type="PANTHER" id="PTHR45138">
    <property type="entry name" value="REGULATORY COMPONENTS OF SENSORY TRANSDUCTION SYSTEM"/>
    <property type="match status" value="1"/>
</dbReference>
<keyword evidence="2" id="KW-0472">Membrane</keyword>
<name>A0ABW2H615_9ACTN</name>
<keyword evidence="2" id="KW-1133">Transmembrane helix</keyword>
<dbReference type="RefSeq" id="WP_376810396.1">
    <property type="nucleotide sequence ID" value="NZ_JBHTAC010000062.1"/>
</dbReference>
<proteinExistence type="predicted"/>
<evidence type="ECO:0000313" key="5">
    <source>
        <dbReference type="Proteomes" id="UP001596392"/>
    </source>
</evidence>
<dbReference type="EMBL" id="JBHTAC010000062">
    <property type="protein sequence ID" value="MFC7247680.1"/>
    <property type="molecule type" value="Genomic_DNA"/>
</dbReference>
<dbReference type="SUPFAM" id="SSF55073">
    <property type="entry name" value="Nucleotide cyclase"/>
    <property type="match status" value="1"/>
</dbReference>
<evidence type="ECO:0000256" key="2">
    <source>
        <dbReference type="SAM" id="Phobius"/>
    </source>
</evidence>
<feature type="region of interest" description="Disordered" evidence="1">
    <location>
        <begin position="1"/>
        <end position="30"/>
    </location>
</feature>
<dbReference type="PANTHER" id="PTHR45138:SF9">
    <property type="entry name" value="DIGUANYLATE CYCLASE DGCM-RELATED"/>
    <property type="match status" value="1"/>
</dbReference>
<accession>A0ABW2H615</accession>
<dbReference type="SMART" id="SM00267">
    <property type="entry name" value="GGDEF"/>
    <property type="match status" value="1"/>
</dbReference>
<dbReference type="InterPro" id="IPR043128">
    <property type="entry name" value="Rev_trsase/Diguanyl_cyclase"/>
</dbReference>
<feature type="region of interest" description="Disordered" evidence="1">
    <location>
        <begin position="225"/>
        <end position="269"/>
    </location>
</feature>
<protein>
    <submittedName>
        <fullName evidence="4">GGDEF domain-containing protein</fullName>
        <ecNumber evidence="4">2.7.7.65</ecNumber>
    </submittedName>
</protein>
<dbReference type="Proteomes" id="UP001596392">
    <property type="component" value="Unassembled WGS sequence"/>
</dbReference>
<organism evidence="4 5">
    <name type="scientific">Catellatospora aurea</name>
    <dbReference type="NCBI Taxonomy" id="1337874"/>
    <lineage>
        <taxon>Bacteria</taxon>
        <taxon>Bacillati</taxon>
        <taxon>Actinomycetota</taxon>
        <taxon>Actinomycetes</taxon>
        <taxon>Micromonosporales</taxon>
        <taxon>Micromonosporaceae</taxon>
        <taxon>Catellatospora</taxon>
    </lineage>
</organism>
<dbReference type="EC" id="2.7.7.65" evidence="4"/>
<keyword evidence="5" id="KW-1185">Reference proteome</keyword>
<gene>
    <name evidence="4" type="ORF">ACFQO7_34890</name>
</gene>
<comment type="caution">
    <text evidence="4">The sequence shown here is derived from an EMBL/GenBank/DDBJ whole genome shotgun (WGS) entry which is preliminary data.</text>
</comment>
<dbReference type="CDD" id="cd01949">
    <property type="entry name" value="GGDEF"/>
    <property type="match status" value="1"/>
</dbReference>
<feature type="compositionally biased region" description="Polar residues" evidence="1">
    <location>
        <begin position="256"/>
        <end position="269"/>
    </location>
</feature>
<keyword evidence="4" id="KW-0808">Transferase</keyword>
<dbReference type="InterPro" id="IPR000160">
    <property type="entry name" value="GGDEF_dom"/>
</dbReference>
<reference evidence="5" key="1">
    <citation type="journal article" date="2019" name="Int. J. Syst. Evol. Microbiol.">
        <title>The Global Catalogue of Microorganisms (GCM) 10K type strain sequencing project: providing services to taxonomists for standard genome sequencing and annotation.</title>
        <authorList>
            <consortium name="The Broad Institute Genomics Platform"/>
            <consortium name="The Broad Institute Genome Sequencing Center for Infectious Disease"/>
            <person name="Wu L."/>
            <person name="Ma J."/>
        </authorList>
    </citation>
    <scope>NUCLEOTIDE SEQUENCE [LARGE SCALE GENOMIC DNA]</scope>
    <source>
        <strain evidence="5">CGMCC 1.9106</strain>
    </source>
</reference>
<dbReference type="Pfam" id="PF00990">
    <property type="entry name" value="GGDEF"/>
    <property type="match status" value="1"/>
</dbReference>
<evidence type="ECO:0000256" key="1">
    <source>
        <dbReference type="SAM" id="MobiDB-lite"/>
    </source>
</evidence>
<evidence type="ECO:0000313" key="4">
    <source>
        <dbReference type="EMBL" id="MFC7247680.1"/>
    </source>
</evidence>
<keyword evidence="4" id="KW-0548">Nucleotidyltransferase</keyword>
<dbReference type="Gene3D" id="3.30.70.270">
    <property type="match status" value="1"/>
</dbReference>
<sequence>MAPGRPLAATTDRPDAAAHRPAAADAAEKEADSAMSTTLSALTLATLAAGTALIICRLTGSRLRRRLLARLWHAVHVDALTGLPNRAGALDELGRRYADHRPLSLGFADLDQFKAINDTHGHEVGDRALQHIALVLRTHLPDTFAARIHGDEFVFAWHALLTDALAHAWHVRHLVSAHPLRLPDGELLELRMSIGVAERSLTGDLRLLMHHADLAMHDAKAGDTGCAPYNPQHHVTAVTPRPTQRARERRHAPTPLGSQASNHTTPNTR</sequence>
<dbReference type="GO" id="GO:0052621">
    <property type="term" value="F:diguanylate cyclase activity"/>
    <property type="evidence" value="ECO:0007669"/>
    <property type="project" value="UniProtKB-EC"/>
</dbReference>
<feature type="domain" description="GGDEF" evidence="3">
    <location>
        <begin position="101"/>
        <end position="231"/>
    </location>
</feature>
<dbReference type="InterPro" id="IPR029787">
    <property type="entry name" value="Nucleotide_cyclase"/>
</dbReference>
<evidence type="ECO:0000259" key="3">
    <source>
        <dbReference type="PROSITE" id="PS50887"/>
    </source>
</evidence>
<feature type="transmembrane region" description="Helical" evidence="2">
    <location>
        <begin position="39"/>
        <end position="60"/>
    </location>
</feature>
<dbReference type="InterPro" id="IPR050469">
    <property type="entry name" value="Diguanylate_Cyclase"/>
</dbReference>
<dbReference type="NCBIfam" id="TIGR00254">
    <property type="entry name" value="GGDEF"/>
    <property type="match status" value="1"/>
</dbReference>
<keyword evidence="2" id="KW-0812">Transmembrane</keyword>
<dbReference type="PROSITE" id="PS50887">
    <property type="entry name" value="GGDEF"/>
    <property type="match status" value="1"/>
</dbReference>